<dbReference type="AlphaFoldDB" id="A0A6J7BZK1"/>
<name>A0A6J7BZK1_9ZZZZ</name>
<gene>
    <name evidence="1" type="ORF">UFOPK3268_01197</name>
</gene>
<proteinExistence type="predicted"/>
<sequence length="72" mass="7702">MGARGSRVDGHTCPTASDLGTELGLERRYLRASGNHPGAQDAVDRSAFLVADDRLGSGDHAWTSVRVSSFWT</sequence>
<protein>
    <submittedName>
        <fullName evidence="1">Unannotated protein</fullName>
    </submittedName>
</protein>
<dbReference type="EMBL" id="CAFBIZ010000159">
    <property type="protein sequence ID" value="CAB4851262.1"/>
    <property type="molecule type" value="Genomic_DNA"/>
</dbReference>
<accession>A0A6J7BZK1</accession>
<organism evidence="1">
    <name type="scientific">freshwater metagenome</name>
    <dbReference type="NCBI Taxonomy" id="449393"/>
    <lineage>
        <taxon>unclassified sequences</taxon>
        <taxon>metagenomes</taxon>
        <taxon>ecological metagenomes</taxon>
    </lineage>
</organism>
<evidence type="ECO:0000313" key="1">
    <source>
        <dbReference type="EMBL" id="CAB4851262.1"/>
    </source>
</evidence>
<reference evidence="1" key="1">
    <citation type="submission" date="2020-05" db="EMBL/GenBank/DDBJ databases">
        <authorList>
            <person name="Chiriac C."/>
            <person name="Salcher M."/>
            <person name="Ghai R."/>
            <person name="Kavagutti S V."/>
        </authorList>
    </citation>
    <scope>NUCLEOTIDE SEQUENCE</scope>
</reference>